<keyword evidence="3" id="KW-0333">Golgi apparatus</keyword>
<dbReference type="GeneTree" id="ENSGT00390000015076"/>
<evidence type="ECO:0000256" key="5">
    <source>
        <dbReference type="SAM" id="MobiDB-lite"/>
    </source>
</evidence>
<keyword evidence="4" id="KW-0968">Cytoplasmic vesicle</keyword>
<reference evidence="8" key="4">
    <citation type="submission" date="2025-08" db="UniProtKB">
        <authorList>
            <consortium name="Ensembl"/>
        </authorList>
    </citation>
    <scope>IDENTIFICATION</scope>
</reference>
<feature type="region of interest" description="Disordered" evidence="5">
    <location>
        <begin position="134"/>
        <end position="159"/>
    </location>
</feature>
<evidence type="ECO:0000256" key="2">
    <source>
        <dbReference type="ARBA" id="ARBA00004601"/>
    </source>
</evidence>
<dbReference type="GO" id="GO:0031410">
    <property type="term" value="C:cytoplasmic vesicle"/>
    <property type="evidence" value="ECO:0007669"/>
    <property type="project" value="UniProtKB-SubCell"/>
</dbReference>
<evidence type="ECO:0000256" key="6">
    <source>
        <dbReference type="SAM" id="SignalP"/>
    </source>
</evidence>
<dbReference type="InterPro" id="IPR013809">
    <property type="entry name" value="ENTH"/>
</dbReference>
<reference evidence="9" key="2">
    <citation type="journal article" date="2007" name="PLoS Biol.">
        <title>Survey sequencing and comparative analysis of the elephant shark (Callorhinchus milii) genome.</title>
        <authorList>
            <person name="Venkatesh B."/>
            <person name="Kirkness E.F."/>
            <person name="Loh Y.H."/>
            <person name="Halpern A.L."/>
            <person name="Lee A.P."/>
            <person name="Johnson J."/>
            <person name="Dandona N."/>
            <person name="Viswanathan L.D."/>
            <person name="Tay A."/>
            <person name="Venter J.C."/>
            <person name="Strausberg R.L."/>
            <person name="Brenner S."/>
        </authorList>
    </citation>
    <scope>NUCLEOTIDE SEQUENCE [LARGE SCALE GENOMIC DNA]</scope>
</reference>
<reference evidence="8" key="5">
    <citation type="submission" date="2025-09" db="UniProtKB">
        <authorList>
            <consortium name="Ensembl"/>
        </authorList>
    </citation>
    <scope>IDENTIFICATION</scope>
</reference>
<feature type="signal peptide" evidence="6">
    <location>
        <begin position="1"/>
        <end position="22"/>
    </location>
</feature>
<feature type="domain" description="ENTH" evidence="7">
    <location>
        <begin position="5"/>
        <end position="138"/>
    </location>
</feature>
<name>A0A4W3JRY8_CALMI</name>
<dbReference type="CDD" id="cd03572">
    <property type="entry name" value="ENTH_like_Tepsin"/>
    <property type="match status" value="1"/>
</dbReference>
<dbReference type="PANTHER" id="PTHR21514">
    <property type="entry name" value="AP-4 COMPLEX ACCESSORY SUBUNIT TEPSIN"/>
    <property type="match status" value="1"/>
</dbReference>
<feature type="region of interest" description="Disordered" evidence="5">
    <location>
        <begin position="249"/>
        <end position="296"/>
    </location>
</feature>
<organism evidence="8 9">
    <name type="scientific">Callorhinchus milii</name>
    <name type="common">Ghost shark</name>
    <dbReference type="NCBI Taxonomy" id="7868"/>
    <lineage>
        <taxon>Eukaryota</taxon>
        <taxon>Metazoa</taxon>
        <taxon>Chordata</taxon>
        <taxon>Craniata</taxon>
        <taxon>Vertebrata</taxon>
        <taxon>Chondrichthyes</taxon>
        <taxon>Holocephali</taxon>
        <taxon>Chimaeriformes</taxon>
        <taxon>Callorhinchidae</taxon>
        <taxon>Callorhinchus</taxon>
    </lineage>
</organism>
<keyword evidence="9" id="KW-1185">Reference proteome</keyword>
<dbReference type="STRING" id="7868.ENSCMIP00000045507"/>
<dbReference type="InterPro" id="IPR035802">
    <property type="entry name" value="ENTH/VHS_tepsin"/>
</dbReference>
<dbReference type="InterPro" id="IPR039273">
    <property type="entry name" value="TEPSIN"/>
</dbReference>
<feature type="chain" id="PRO_5021277849" description="ENTH domain-containing protein" evidence="6">
    <location>
        <begin position="23"/>
        <end position="660"/>
    </location>
</feature>
<dbReference type="AlphaFoldDB" id="A0A4W3JRY8"/>
<dbReference type="PANTHER" id="PTHR21514:SF0">
    <property type="entry name" value="AP-4 COMPLEX ACCESSORY SUBUNIT TEPSIN"/>
    <property type="match status" value="1"/>
</dbReference>
<dbReference type="Proteomes" id="UP000314986">
    <property type="component" value="Unassembled WGS sequence"/>
</dbReference>
<reference evidence="9" key="1">
    <citation type="journal article" date="2006" name="Science">
        <title>Ancient noncoding elements conserved in the human genome.</title>
        <authorList>
            <person name="Venkatesh B."/>
            <person name="Kirkness E.F."/>
            <person name="Loh Y.H."/>
            <person name="Halpern A.L."/>
            <person name="Lee A.P."/>
            <person name="Johnson J."/>
            <person name="Dandona N."/>
            <person name="Viswanathan L.D."/>
            <person name="Tay A."/>
            <person name="Venter J.C."/>
            <person name="Strausberg R.L."/>
            <person name="Brenner S."/>
        </authorList>
    </citation>
    <scope>NUCLEOTIDE SEQUENCE [LARGE SCALE GENOMIC DNA]</scope>
</reference>
<dbReference type="InParanoid" id="A0A4W3JRY8"/>
<keyword evidence="6" id="KW-0732">Signal</keyword>
<dbReference type="GO" id="GO:0032588">
    <property type="term" value="C:trans-Golgi network membrane"/>
    <property type="evidence" value="ECO:0007669"/>
    <property type="project" value="TreeGrafter"/>
</dbReference>
<evidence type="ECO:0000313" key="8">
    <source>
        <dbReference type="Ensembl" id="ENSCMIP00000045507.1"/>
    </source>
</evidence>
<dbReference type="Gene3D" id="1.25.40.90">
    <property type="match status" value="1"/>
</dbReference>
<evidence type="ECO:0000256" key="3">
    <source>
        <dbReference type="ARBA" id="ARBA00023034"/>
    </source>
</evidence>
<feature type="compositionally biased region" description="Low complexity" evidence="5">
    <location>
        <begin position="136"/>
        <end position="146"/>
    </location>
</feature>
<dbReference type="Ensembl" id="ENSCMIT00000046160.1">
    <property type="protein sequence ID" value="ENSCMIP00000045507.1"/>
    <property type="gene ID" value="ENSCMIG00000018772.1"/>
</dbReference>
<sequence length="660" mass="72062">CFCKFFLLGFATCLPMLMKATSDDEVPCPGYLFEEVAKISHESVGSCQCLLEYLLERLQNNSCHVKLKVLKILRHMCSHGSPQFTLELRRNVTLIQEVTVFSGPPDLLHGNALYQKVRRTAEDVTGALFTDAVPYRSSSSSPPSRSHLQPGMGSRPLSGSTMQGFGYTAGKFASVSAGEAIISKIQRAAEAVANAVLPLHEHPINQRNGYHGEGYQPVLPASSEGAEVKPVLKSPVAVRVVKVVHHQPGLPGGGWEEGDSGHSSQDSSQTNYISDGSNSKVGTDSQSGGSRESGDLMERVEAVNLSDCTREITLVNSLSQGTTVFLTRDEMQHFVKECGLLNCEVVVELLNQKLKDPSETVKMRSMNILSSLMCSDLLSHDQICAITQKCLQQLSDSGSGPVTNRATKILRQFQALSGTKSMTRVEPSEVDVSISSDGTSHNVETPLMDFSSVQLQLPVSKTTSVFEENQELTCCLLGTSQEKSVPQEDQRTITLPLSVSEIECEHKENGINCSSCAEDIEKNDLLSETNLLNPRLLLLATEERLHDEQQDRVTGDARLHAPQCYSEHASGGVPMDNNASLFADMVLVQQGIPASLSKPCLNQGLARPLSSREMYTLTQEHRVKQTEINSTVKLLDSNTEQTTRSEFNQHSVFSFLNASS</sequence>
<protein>
    <recommendedName>
        <fullName evidence="7">ENTH domain-containing protein</fullName>
    </recommendedName>
</protein>
<accession>A0A4W3JRY8</accession>
<dbReference type="Pfam" id="PF01417">
    <property type="entry name" value="ENTH"/>
    <property type="match status" value="1"/>
</dbReference>
<evidence type="ECO:0000256" key="1">
    <source>
        <dbReference type="ARBA" id="ARBA00004541"/>
    </source>
</evidence>
<feature type="compositionally biased region" description="Polar residues" evidence="5">
    <location>
        <begin position="270"/>
        <end position="290"/>
    </location>
</feature>
<dbReference type="Pfam" id="PF25827">
    <property type="entry name" value="TVHS-like"/>
    <property type="match status" value="1"/>
</dbReference>
<dbReference type="PROSITE" id="PS50942">
    <property type="entry name" value="ENTH"/>
    <property type="match status" value="1"/>
</dbReference>
<proteinExistence type="predicted"/>
<evidence type="ECO:0000313" key="9">
    <source>
        <dbReference type="Proteomes" id="UP000314986"/>
    </source>
</evidence>
<reference evidence="9" key="3">
    <citation type="journal article" date="2014" name="Nature">
        <title>Elephant shark genome provides unique insights into gnathostome evolution.</title>
        <authorList>
            <consortium name="International Elephant Shark Genome Sequencing Consortium"/>
            <person name="Venkatesh B."/>
            <person name="Lee A.P."/>
            <person name="Ravi V."/>
            <person name="Maurya A.K."/>
            <person name="Lian M.M."/>
            <person name="Swann J.B."/>
            <person name="Ohta Y."/>
            <person name="Flajnik M.F."/>
            <person name="Sutoh Y."/>
            <person name="Kasahara M."/>
            <person name="Hoon S."/>
            <person name="Gangu V."/>
            <person name="Roy S.W."/>
            <person name="Irimia M."/>
            <person name="Korzh V."/>
            <person name="Kondrychyn I."/>
            <person name="Lim Z.W."/>
            <person name="Tay B.H."/>
            <person name="Tohari S."/>
            <person name="Kong K.W."/>
            <person name="Ho S."/>
            <person name="Lorente-Galdos B."/>
            <person name="Quilez J."/>
            <person name="Marques-Bonet T."/>
            <person name="Raney B.J."/>
            <person name="Ingham P.W."/>
            <person name="Tay A."/>
            <person name="Hillier L.W."/>
            <person name="Minx P."/>
            <person name="Boehm T."/>
            <person name="Wilson R.K."/>
            <person name="Brenner S."/>
            <person name="Warren W.C."/>
        </authorList>
    </citation>
    <scope>NUCLEOTIDE SEQUENCE [LARGE SCALE GENOMIC DNA]</scope>
</reference>
<comment type="subcellular location">
    <subcellularLocation>
        <location evidence="1">Cytoplasmic vesicle</location>
    </subcellularLocation>
    <subcellularLocation>
        <location evidence="2">Golgi apparatus</location>
        <location evidence="2">trans-Golgi network</location>
    </subcellularLocation>
</comment>
<dbReference type="SUPFAM" id="SSF48464">
    <property type="entry name" value="ENTH/VHS domain"/>
    <property type="match status" value="1"/>
</dbReference>
<dbReference type="InterPro" id="IPR058028">
    <property type="entry name" value="Tepsin_VHS/ENTH-like"/>
</dbReference>
<evidence type="ECO:0000256" key="4">
    <source>
        <dbReference type="ARBA" id="ARBA00023329"/>
    </source>
</evidence>
<evidence type="ECO:0000259" key="7">
    <source>
        <dbReference type="PROSITE" id="PS50942"/>
    </source>
</evidence>
<dbReference type="InterPro" id="IPR008942">
    <property type="entry name" value="ENTH_VHS"/>
</dbReference>